<feature type="region of interest" description="Disordered" evidence="1">
    <location>
        <begin position="73"/>
        <end position="96"/>
    </location>
</feature>
<keyword evidence="3" id="KW-1185">Reference proteome</keyword>
<sequence>MSEAKVTTDHDEIRKWAEERGGRPSRVKDSGGKGGPGILRLDFGDKDESLEEISWDEFFKAFDENDLAFLHQDEAGGGGHKVSRFNKFIHRNNDKN</sequence>
<organism evidence="2 3">
    <name type="scientific">Alsobacter soli</name>
    <dbReference type="NCBI Taxonomy" id="2109933"/>
    <lineage>
        <taxon>Bacteria</taxon>
        <taxon>Pseudomonadati</taxon>
        <taxon>Pseudomonadota</taxon>
        <taxon>Alphaproteobacteria</taxon>
        <taxon>Hyphomicrobiales</taxon>
        <taxon>Alsobacteraceae</taxon>
        <taxon>Alsobacter</taxon>
    </lineage>
</organism>
<dbReference type="Proteomes" id="UP000239772">
    <property type="component" value="Unassembled WGS sequence"/>
</dbReference>
<dbReference type="AlphaFoldDB" id="A0A2T1HTT9"/>
<dbReference type="EMBL" id="PVZS01000010">
    <property type="protein sequence ID" value="PSC05028.1"/>
    <property type="molecule type" value="Genomic_DNA"/>
</dbReference>
<reference evidence="3" key="1">
    <citation type="submission" date="2018-03" db="EMBL/GenBank/DDBJ databases">
        <authorList>
            <person name="Sun L."/>
            <person name="Liu H."/>
            <person name="Chen W."/>
            <person name="Huang K."/>
            <person name="Liu W."/>
            <person name="Gao X."/>
        </authorList>
    </citation>
    <scope>NUCLEOTIDE SEQUENCE [LARGE SCALE GENOMIC DNA]</scope>
    <source>
        <strain evidence="3">SH9</strain>
    </source>
</reference>
<gene>
    <name evidence="2" type="ORF">SLNSH_11330</name>
</gene>
<proteinExistence type="predicted"/>
<evidence type="ECO:0000313" key="3">
    <source>
        <dbReference type="Proteomes" id="UP000239772"/>
    </source>
</evidence>
<evidence type="ECO:0000256" key="1">
    <source>
        <dbReference type="SAM" id="MobiDB-lite"/>
    </source>
</evidence>
<comment type="caution">
    <text evidence="2">The sequence shown here is derived from an EMBL/GenBank/DDBJ whole genome shotgun (WGS) entry which is preliminary data.</text>
</comment>
<feature type="compositionally biased region" description="Basic residues" evidence="1">
    <location>
        <begin position="81"/>
        <end position="90"/>
    </location>
</feature>
<feature type="region of interest" description="Disordered" evidence="1">
    <location>
        <begin position="1"/>
        <end position="41"/>
    </location>
</feature>
<dbReference type="OrthoDB" id="9808866at2"/>
<dbReference type="RefSeq" id="WP_106337096.1">
    <property type="nucleotide sequence ID" value="NZ_PVZS01000010.1"/>
</dbReference>
<name>A0A2T1HTT9_9HYPH</name>
<evidence type="ECO:0008006" key="4">
    <source>
        <dbReference type="Google" id="ProtNLM"/>
    </source>
</evidence>
<accession>A0A2T1HTT9</accession>
<evidence type="ECO:0000313" key="2">
    <source>
        <dbReference type="EMBL" id="PSC05028.1"/>
    </source>
</evidence>
<protein>
    <recommendedName>
        <fullName evidence="4">1,4-alpha-glucan branching enzyme</fullName>
    </recommendedName>
</protein>
<feature type="compositionally biased region" description="Basic and acidic residues" evidence="1">
    <location>
        <begin position="1"/>
        <end position="31"/>
    </location>
</feature>